<dbReference type="InterPro" id="IPR016040">
    <property type="entry name" value="NAD(P)-bd_dom"/>
</dbReference>
<dbReference type="SUPFAM" id="SSF51735">
    <property type="entry name" value="NAD(P)-binding Rossmann-fold domains"/>
    <property type="match status" value="1"/>
</dbReference>
<reference evidence="2 3" key="1">
    <citation type="submission" date="2017-08" db="EMBL/GenBank/DDBJ databases">
        <title>Infants hospitalized years apart are colonized by the same room-sourced microbial strains.</title>
        <authorList>
            <person name="Brooks B."/>
            <person name="Olm M.R."/>
            <person name="Firek B.A."/>
            <person name="Baker R."/>
            <person name="Thomas B.C."/>
            <person name="Morowitz M.J."/>
            <person name="Banfield J.F."/>
        </authorList>
    </citation>
    <scope>NUCLEOTIDE SEQUENCE [LARGE SCALE GENOMIC DNA]</scope>
    <source>
        <strain evidence="2">S2_005_003_R2_42</strain>
    </source>
</reference>
<dbReference type="Proteomes" id="UP000249046">
    <property type="component" value="Unassembled WGS sequence"/>
</dbReference>
<evidence type="ECO:0000313" key="2">
    <source>
        <dbReference type="EMBL" id="PZQ12270.1"/>
    </source>
</evidence>
<dbReference type="Gene3D" id="3.40.50.720">
    <property type="entry name" value="NAD(P)-binding Rossmann-like Domain"/>
    <property type="match status" value="1"/>
</dbReference>
<comment type="caution">
    <text evidence="2">The sequence shown here is derived from an EMBL/GenBank/DDBJ whole genome shotgun (WGS) entry which is preliminary data.</text>
</comment>
<sequence length="285" mass="29702">MIVVTAATGRLGRTTAEALLARGVAPSEVRLAARSPERLADFAARGFAVAAADYERADTLEAAFAGADTVLLISSMGVDADRLRHHRNAIEAARRAGVRRIVYTSATHPSADSRFEWAGAHRLTEALLADSGLAWTILRDNAYAANNAGLYEQARHSGVLALPGVDAAVAYVTHEDVAAAAAAVLATSGHDGRIYEITGPEAVDGHRIAAMLGEVFGRPIGAVDLPLADFAQGLRAAGLPEFVVSGVTSFHAALAAGEYAAVSDDVARLTGRPAQPLRTYLQTLA</sequence>
<dbReference type="Pfam" id="PF13460">
    <property type="entry name" value="NAD_binding_10"/>
    <property type="match status" value="1"/>
</dbReference>
<proteinExistence type="predicted"/>
<accession>A0A2W5MFU4</accession>
<dbReference type="InterPro" id="IPR036291">
    <property type="entry name" value="NAD(P)-bd_dom_sf"/>
</dbReference>
<evidence type="ECO:0000259" key="1">
    <source>
        <dbReference type="Pfam" id="PF13460"/>
    </source>
</evidence>
<dbReference type="Gene3D" id="3.90.25.10">
    <property type="entry name" value="UDP-galactose 4-epimerase, domain 1"/>
    <property type="match status" value="1"/>
</dbReference>
<dbReference type="PANTHER" id="PTHR47129:SF1">
    <property type="entry name" value="NMRA-LIKE DOMAIN-CONTAINING PROTEIN"/>
    <property type="match status" value="1"/>
</dbReference>
<evidence type="ECO:0000313" key="3">
    <source>
        <dbReference type="Proteomes" id="UP000249046"/>
    </source>
</evidence>
<protein>
    <submittedName>
        <fullName evidence="2">NAD(P)-dependent oxidoreductase</fullName>
    </submittedName>
</protein>
<name>A0A2W5MFU4_9GAMM</name>
<dbReference type="EMBL" id="QFPO01000013">
    <property type="protein sequence ID" value="PZQ12270.1"/>
    <property type="molecule type" value="Genomic_DNA"/>
</dbReference>
<dbReference type="PANTHER" id="PTHR47129">
    <property type="entry name" value="QUINONE OXIDOREDUCTASE 2"/>
    <property type="match status" value="1"/>
</dbReference>
<dbReference type="InterPro" id="IPR052718">
    <property type="entry name" value="NmrA-type_oxidoreductase"/>
</dbReference>
<dbReference type="AlphaFoldDB" id="A0A2W5MFU4"/>
<dbReference type="CDD" id="cd05269">
    <property type="entry name" value="TMR_SDR_a"/>
    <property type="match status" value="1"/>
</dbReference>
<organism evidence="2 3">
    <name type="scientific">Rhodanobacter denitrificans</name>
    <dbReference type="NCBI Taxonomy" id="666685"/>
    <lineage>
        <taxon>Bacteria</taxon>
        <taxon>Pseudomonadati</taxon>
        <taxon>Pseudomonadota</taxon>
        <taxon>Gammaproteobacteria</taxon>
        <taxon>Lysobacterales</taxon>
        <taxon>Rhodanobacteraceae</taxon>
        <taxon>Rhodanobacter</taxon>
    </lineage>
</organism>
<gene>
    <name evidence="2" type="ORF">DI564_13350</name>
</gene>
<feature type="domain" description="NAD(P)-binding" evidence="1">
    <location>
        <begin position="7"/>
        <end position="186"/>
    </location>
</feature>